<sequence length="228" mass="26338">MKNLSSLCVALTLSFITFSQERYLTISSKDSINNQPKFKTSLGFNMKLNGYYDVFGGLNESETFNVGMINVFGTDNSSSLHVDLYQSQINWTSHFVLENGKTLKSVVETDFWGGNGHMRLRKAYIESEHWQVGQTWNNFGDEDLWPNIMEWEGPPSGVWLRTPHVKYTNSFKNPNWFYQISLEAPITDYNRFDELEPLVEETNQTTPDLTFAISYKSKWGHIRAVSLF</sequence>
<dbReference type="OrthoDB" id="790324at2"/>
<proteinExistence type="predicted"/>
<dbReference type="EMBL" id="QGGP01000004">
    <property type="protein sequence ID" value="PWK18593.1"/>
    <property type="molecule type" value="Genomic_DNA"/>
</dbReference>
<dbReference type="SUPFAM" id="SSF56935">
    <property type="entry name" value="Porins"/>
    <property type="match status" value="1"/>
</dbReference>
<reference evidence="1 2" key="1">
    <citation type="submission" date="2018-05" db="EMBL/GenBank/DDBJ databases">
        <title>Genomic Encyclopedia of Archaeal and Bacterial Type Strains, Phase II (KMG-II): from individual species to whole genera.</title>
        <authorList>
            <person name="Goeker M."/>
        </authorList>
    </citation>
    <scope>NUCLEOTIDE SEQUENCE [LARGE SCALE GENOMIC DNA]</scope>
    <source>
        <strain evidence="1 2">DSM 22637</strain>
    </source>
</reference>
<keyword evidence="2" id="KW-1185">Reference proteome</keyword>
<organism evidence="1 2">
    <name type="scientific">Xanthomarina spongicola</name>
    <dbReference type="NCBI Taxonomy" id="570520"/>
    <lineage>
        <taxon>Bacteria</taxon>
        <taxon>Pseudomonadati</taxon>
        <taxon>Bacteroidota</taxon>
        <taxon>Flavobacteriia</taxon>
        <taxon>Flavobacteriales</taxon>
        <taxon>Flavobacteriaceae</taxon>
        <taxon>Xanthomarina</taxon>
    </lineage>
</organism>
<evidence type="ECO:0000313" key="1">
    <source>
        <dbReference type="EMBL" id="PWK18593.1"/>
    </source>
</evidence>
<dbReference type="AlphaFoldDB" id="A0A316DPA5"/>
<dbReference type="RefSeq" id="WP_109682412.1">
    <property type="nucleotide sequence ID" value="NZ_QGGP01000004.1"/>
</dbReference>
<protein>
    <submittedName>
        <fullName evidence="1">Uncharacterized protein</fullName>
    </submittedName>
</protein>
<evidence type="ECO:0000313" key="2">
    <source>
        <dbReference type="Proteomes" id="UP000245430"/>
    </source>
</evidence>
<gene>
    <name evidence="1" type="ORF">LX78_01900</name>
</gene>
<accession>A0A316DPA5</accession>
<comment type="caution">
    <text evidence="1">The sequence shown here is derived from an EMBL/GenBank/DDBJ whole genome shotgun (WGS) entry which is preliminary data.</text>
</comment>
<name>A0A316DPA5_9FLAO</name>
<dbReference type="Proteomes" id="UP000245430">
    <property type="component" value="Unassembled WGS sequence"/>
</dbReference>